<dbReference type="Pfam" id="PF26350">
    <property type="entry name" value="DUF8090"/>
    <property type="match status" value="1"/>
</dbReference>
<dbReference type="Gene3D" id="3.30.870.10">
    <property type="entry name" value="Endonuclease Chain A"/>
    <property type="match status" value="1"/>
</dbReference>
<dbReference type="InterPro" id="IPR058403">
    <property type="entry name" value="DUF8090"/>
</dbReference>
<evidence type="ECO:0008006" key="5">
    <source>
        <dbReference type="Google" id="ProtNLM"/>
    </source>
</evidence>
<dbReference type="GO" id="GO:0005524">
    <property type="term" value="F:ATP binding"/>
    <property type="evidence" value="ECO:0007669"/>
    <property type="project" value="InterPro"/>
</dbReference>
<dbReference type="InterPro" id="IPR021835">
    <property type="entry name" value="DUF3427"/>
</dbReference>
<accession>A0A140DX69</accession>
<evidence type="ECO:0000313" key="3">
    <source>
        <dbReference type="EMBL" id="AMK55246.1"/>
    </source>
</evidence>
<keyword evidence="4" id="KW-1185">Reference proteome</keyword>
<dbReference type="Gene3D" id="3.40.50.300">
    <property type="entry name" value="P-loop containing nucleotide triphosphate hydrolases"/>
    <property type="match status" value="2"/>
</dbReference>
<dbReference type="PATRIC" id="fig|1702221.3.peg.2053"/>
<dbReference type="CDD" id="cd18032">
    <property type="entry name" value="DEXHc_RE_I_III_res"/>
    <property type="match status" value="1"/>
</dbReference>
<protein>
    <recommendedName>
        <fullName evidence="5">NgoFVII family restriction endonuclease</fullName>
    </recommendedName>
</protein>
<dbReference type="CDD" id="cd18799">
    <property type="entry name" value="SF2_C_EcoAI-like"/>
    <property type="match status" value="1"/>
</dbReference>
<dbReference type="AlphaFoldDB" id="A0A140DX69"/>
<feature type="domain" description="Helicase C-terminal" evidence="2">
    <location>
        <begin position="436"/>
        <end position="584"/>
    </location>
</feature>
<dbReference type="SUPFAM" id="SSF56024">
    <property type="entry name" value="Phospholipase D/nuclease"/>
    <property type="match status" value="1"/>
</dbReference>
<dbReference type="OrthoDB" id="9802848at2"/>
<dbReference type="PANTHER" id="PTHR47396">
    <property type="entry name" value="TYPE I RESTRICTION ENZYME ECOKI R PROTEIN"/>
    <property type="match status" value="1"/>
</dbReference>
<dbReference type="PANTHER" id="PTHR47396:SF1">
    <property type="entry name" value="ATP-DEPENDENT HELICASE IRC3-RELATED"/>
    <property type="match status" value="1"/>
</dbReference>
<dbReference type="GeneID" id="78478701"/>
<proteinExistence type="predicted"/>
<dbReference type="STRING" id="1702221.AALO17_21120"/>
<dbReference type="SMART" id="SM00490">
    <property type="entry name" value="HELICc"/>
    <property type="match status" value="1"/>
</dbReference>
<evidence type="ECO:0000259" key="2">
    <source>
        <dbReference type="PROSITE" id="PS51194"/>
    </source>
</evidence>
<dbReference type="PROSITE" id="PS51194">
    <property type="entry name" value="HELICASE_CTER"/>
    <property type="match status" value="1"/>
</dbReference>
<dbReference type="InterPro" id="IPR001650">
    <property type="entry name" value="Helicase_C-like"/>
</dbReference>
<dbReference type="SMART" id="SM00487">
    <property type="entry name" value="DEXDc"/>
    <property type="match status" value="1"/>
</dbReference>
<dbReference type="Pfam" id="PF04851">
    <property type="entry name" value="ResIII"/>
    <property type="match status" value="1"/>
</dbReference>
<dbReference type="GO" id="GO:0005829">
    <property type="term" value="C:cytosol"/>
    <property type="evidence" value="ECO:0007669"/>
    <property type="project" value="TreeGrafter"/>
</dbReference>
<sequence>MNTRERILEGAQNGLLDAEIPADPSFVPALLYNDYHRGEKVFCSLEDELRHCDSFCFSTAFITLTGLEPLKPVLRELQRRRVPGKILTTNYLSFTQPEALDFLAQFETIDVRMFQCSEIEGFHTKGYLFFRNDELRLITGSSNLTASALFTSREWNTRLVAAGAGSYAREVLTQFDSLWKHMDSLPWQAVRQEYCIRYDLARKQRETALENPVFSPEQYALQPNSMQTHFIRNLKHLMEHRQQRALLVSATGTGKTLAAVFAVREFEPRTVLFLVHREQIARKALDSFRMVLGNSRTCGLLGGGLRQTGADCVFSTVQTLSRQAVLDSFSADRFDWIIVDEVHRAAAATYQRIFRHFHPRFLLGMSATPARTDGQSIFELFDYNVAADIGLRQALEEDLLCPFHYFALSGLEVSDTALEDETGFSLLTSDERVRHILEQASYYGWSGDRVMGLMFVSTKAEARRLSEKLNARGLRTLALSGEDSQEAREKAIERLTGNDGPAALDYLITVDIFNEGVDIPEVNQVLLLRPTQSAIVFTQQLGRGLRKSPGKEFVVVLDFIGLYKNNYLIPAALGECQTGNKDRLRRFVAQGTRELPGASTVYFDEVARRRIFASIDQAKMNSAKALREGFTLLMDRLGHIPALTDYDPNHAMDPLLIFSNSAYPSYPDFLWKMLDRDQRKHLPVLTETQLQFLRFVSTQWADGRRPLELLLVKALLEPDWQTAFGRLLKDFDIRLTDQEARCLMAEFTRTWLSGSGADTCPDAVFLQGDTGSPSSVSGDAMTGLLALHPSCQWETALKDPAFVTAMREVTEFGLSRWTNRFAGRRRDGWLILNEPYSYLQSFRMMDFPKAMVAQNVGGYCFDKDTRQFPVYINYEKSDDIADTIAYEDRFVNPSTLVALSKSRRTLDSQDIRRLRDYAAHPFDIPLFVRRNTRDNLKEFIYLGKMHPTGRFDQTVMKDGKTSCVQIEYELEHPVRPDLYEYFTQSEV</sequence>
<dbReference type="RefSeq" id="WP_067558670.1">
    <property type="nucleotide sequence ID" value="NZ_CAMTBT010000014.1"/>
</dbReference>
<dbReference type="InterPro" id="IPR014001">
    <property type="entry name" value="Helicase_ATP-bd"/>
</dbReference>
<evidence type="ECO:0000313" key="4">
    <source>
        <dbReference type="Proteomes" id="UP000069771"/>
    </source>
</evidence>
<name>A0A140DX69_9FIRM</name>
<dbReference type="KEGG" id="fro:AALO17_21120"/>
<dbReference type="Proteomes" id="UP000069771">
    <property type="component" value="Chromosome"/>
</dbReference>
<dbReference type="EMBL" id="CP011391">
    <property type="protein sequence ID" value="AMK55246.1"/>
    <property type="molecule type" value="Genomic_DNA"/>
</dbReference>
<gene>
    <name evidence="3" type="ORF">AALO17_21120</name>
</gene>
<dbReference type="PROSITE" id="PS51192">
    <property type="entry name" value="HELICASE_ATP_BIND_1"/>
    <property type="match status" value="1"/>
</dbReference>
<dbReference type="REBASE" id="139413">
    <property type="entry name" value="Fro17ORF21120P"/>
</dbReference>
<dbReference type="InterPro" id="IPR006935">
    <property type="entry name" value="Helicase/UvrB_N"/>
</dbReference>
<dbReference type="Pfam" id="PF11907">
    <property type="entry name" value="DUF3427"/>
    <property type="match status" value="1"/>
</dbReference>
<dbReference type="InterPro" id="IPR027417">
    <property type="entry name" value="P-loop_NTPase"/>
</dbReference>
<feature type="domain" description="Helicase ATP-binding" evidence="1">
    <location>
        <begin position="236"/>
        <end position="387"/>
    </location>
</feature>
<organism evidence="3 4">
    <name type="scientific">Faecalibaculum rodentium</name>
    <dbReference type="NCBI Taxonomy" id="1702221"/>
    <lineage>
        <taxon>Bacteria</taxon>
        <taxon>Bacillati</taxon>
        <taxon>Bacillota</taxon>
        <taxon>Erysipelotrichia</taxon>
        <taxon>Erysipelotrichales</taxon>
        <taxon>Erysipelotrichaceae</taxon>
        <taxon>Faecalibaculum</taxon>
    </lineage>
</organism>
<reference evidence="3 4" key="1">
    <citation type="journal article" date="2016" name="Gut Pathog.">
        <title>Whole genome sequencing of "Faecalibaculum rodentium" ALO17, isolated from C57BL/6J laboratory mouse feces.</title>
        <authorList>
            <person name="Lim S."/>
            <person name="Chang D.H."/>
            <person name="Ahn S."/>
            <person name="Kim B.C."/>
        </authorList>
    </citation>
    <scope>NUCLEOTIDE SEQUENCE [LARGE SCALE GENOMIC DNA]</scope>
    <source>
        <strain evidence="3 4">Alo17</strain>
    </source>
</reference>
<dbReference type="GO" id="GO:0016787">
    <property type="term" value="F:hydrolase activity"/>
    <property type="evidence" value="ECO:0007669"/>
    <property type="project" value="InterPro"/>
</dbReference>
<evidence type="ECO:0000259" key="1">
    <source>
        <dbReference type="PROSITE" id="PS51192"/>
    </source>
</evidence>
<dbReference type="Pfam" id="PF00271">
    <property type="entry name" value="Helicase_C"/>
    <property type="match status" value="1"/>
</dbReference>
<dbReference type="GO" id="GO:0003677">
    <property type="term" value="F:DNA binding"/>
    <property type="evidence" value="ECO:0007669"/>
    <property type="project" value="InterPro"/>
</dbReference>
<dbReference type="SUPFAM" id="SSF52540">
    <property type="entry name" value="P-loop containing nucleoside triphosphate hydrolases"/>
    <property type="match status" value="1"/>
</dbReference>
<dbReference type="InterPro" id="IPR050742">
    <property type="entry name" value="Helicase_Restrict-Modif_Enz"/>
</dbReference>